<comment type="caution">
    <text evidence="1">The sequence shown here is derived from an EMBL/GenBank/DDBJ whole genome shotgun (WGS) entry which is preliminary data.</text>
</comment>
<keyword evidence="2" id="KW-1185">Reference proteome</keyword>
<evidence type="ECO:0000313" key="2">
    <source>
        <dbReference type="Proteomes" id="UP000783742"/>
    </source>
</evidence>
<accession>A0ABS6FEV1</accession>
<dbReference type="CDD" id="cd14789">
    <property type="entry name" value="Tiki"/>
    <property type="match status" value="1"/>
</dbReference>
<dbReference type="InterPro" id="IPR047111">
    <property type="entry name" value="YbaP-like"/>
</dbReference>
<sequence length="465" mass="52745">MIKINFPKFIKKNKKKLKNIMVLFVLAPALVIPTFAEGAKKVPNTNDTKVEETQQTQQTLKLPTFSPWATADLNEAQFMGIFPNERFYDGTDYKKEAKLEELKKLNELSNKKLTERDIKTGGVFEFKNLTRIEVLNSISRLLNKEEFSIKDLQDKKIFRGESDEKYLNSKIPLQEALALYARTVNGVLQENGKTSKGFFYEVKNKDNTIYMLGSIHVGKNEMYPIDGKIIDSLKKSQKIYMEVDLTNPNAAKIMQEAMYYKDNTTLKDDLGDELYAKVVKIFGNLGLKEESIRKMRPWAVVNSLSIDPSGETGNAAFGVESYFISQALLNGIKVGELESIEFQRDLLSGFDKETYITMIKDSVEEIENNGYKNINAQLDAMLESWIKGDKKIIAGSFRQKSDDASVKFNNALVETRDANMAEKIEKLLKQDGKNTYFVLVGSAHLVPDESITGILKDKGYEVVEK</sequence>
<dbReference type="PANTHER" id="PTHR40590">
    <property type="entry name" value="CYTOPLASMIC PROTEIN-RELATED"/>
    <property type="match status" value="1"/>
</dbReference>
<proteinExistence type="predicted"/>
<organism evidence="1 2">
    <name type="scientific">Peptoniphilus ovalis</name>
    <dbReference type="NCBI Taxonomy" id="2841503"/>
    <lineage>
        <taxon>Bacteria</taxon>
        <taxon>Bacillati</taxon>
        <taxon>Bacillota</taxon>
        <taxon>Tissierellia</taxon>
        <taxon>Tissierellales</taxon>
        <taxon>Peptoniphilaceae</taxon>
        <taxon>Peptoniphilus</taxon>
    </lineage>
</organism>
<name>A0ABS6FEV1_9FIRM</name>
<dbReference type="Pfam" id="PF01963">
    <property type="entry name" value="TraB_PrgY_gumN"/>
    <property type="match status" value="1"/>
</dbReference>
<gene>
    <name evidence="1" type="ORF">KQI68_01880</name>
</gene>
<dbReference type="PANTHER" id="PTHR40590:SF1">
    <property type="entry name" value="CYTOPLASMIC PROTEIN"/>
    <property type="match status" value="1"/>
</dbReference>
<protein>
    <submittedName>
        <fullName evidence="1">TraB/GumN family protein</fullName>
    </submittedName>
</protein>
<dbReference type="RefSeq" id="WP_216548388.1">
    <property type="nucleotide sequence ID" value="NZ_JAHLQO010000001.1"/>
</dbReference>
<dbReference type="InterPro" id="IPR002816">
    <property type="entry name" value="TraB/PrgY/GumN_fam"/>
</dbReference>
<dbReference type="Proteomes" id="UP000783742">
    <property type="component" value="Unassembled WGS sequence"/>
</dbReference>
<dbReference type="EMBL" id="JAHLQO010000001">
    <property type="protein sequence ID" value="MBU5668583.1"/>
    <property type="molecule type" value="Genomic_DNA"/>
</dbReference>
<reference evidence="1 2" key="1">
    <citation type="submission" date="2021-06" db="EMBL/GenBank/DDBJ databases">
        <authorList>
            <person name="Sun Q."/>
            <person name="Li D."/>
        </authorList>
    </citation>
    <scope>NUCLEOTIDE SEQUENCE [LARGE SCALE GENOMIC DNA]</scope>
    <source>
        <strain evidence="1 2">MSJ-1</strain>
    </source>
</reference>
<evidence type="ECO:0000313" key="1">
    <source>
        <dbReference type="EMBL" id="MBU5668583.1"/>
    </source>
</evidence>